<dbReference type="PANTHER" id="PTHR35889">
    <property type="entry name" value="CYCLOINULO-OLIGOSACCHARIDE FRUCTANOTRANSFERASE-RELATED"/>
    <property type="match status" value="1"/>
</dbReference>
<gene>
    <name evidence="5" type="ORF">METZ01_LOCUS141839</name>
</gene>
<dbReference type="GO" id="GO:0009055">
    <property type="term" value="F:electron transfer activity"/>
    <property type="evidence" value="ECO:0007669"/>
    <property type="project" value="InterPro"/>
</dbReference>
<reference evidence="5" key="1">
    <citation type="submission" date="2018-05" db="EMBL/GenBank/DDBJ databases">
        <authorList>
            <person name="Lanie J.A."/>
            <person name="Ng W.-L."/>
            <person name="Kazmierczak K.M."/>
            <person name="Andrzejewski T.M."/>
            <person name="Davidsen T.M."/>
            <person name="Wayne K.J."/>
            <person name="Tettelin H."/>
            <person name="Glass J.I."/>
            <person name="Rusch D."/>
            <person name="Podicherti R."/>
            <person name="Tsui H.-C.T."/>
            <person name="Winkler M.E."/>
        </authorList>
    </citation>
    <scope>NUCLEOTIDE SEQUENCE</scope>
</reference>
<dbReference type="GO" id="GO:0020037">
    <property type="term" value="F:heme binding"/>
    <property type="evidence" value="ECO:0007669"/>
    <property type="project" value="InterPro"/>
</dbReference>
<keyword evidence="3" id="KW-0408">Iron</keyword>
<organism evidence="5">
    <name type="scientific">marine metagenome</name>
    <dbReference type="NCBI Taxonomy" id="408172"/>
    <lineage>
        <taxon>unclassified sequences</taxon>
        <taxon>metagenomes</taxon>
        <taxon>ecological metagenomes</taxon>
    </lineage>
</organism>
<feature type="non-terminal residue" evidence="5">
    <location>
        <position position="140"/>
    </location>
</feature>
<dbReference type="GO" id="GO:0046872">
    <property type="term" value="F:metal ion binding"/>
    <property type="evidence" value="ECO:0007669"/>
    <property type="project" value="UniProtKB-KW"/>
</dbReference>
<keyword evidence="2" id="KW-0479">Metal-binding</keyword>
<dbReference type="SUPFAM" id="SSF46626">
    <property type="entry name" value="Cytochrome c"/>
    <property type="match status" value="1"/>
</dbReference>
<proteinExistence type="predicted"/>
<evidence type="ECO:0000256" key="1">
    <source>
        <dbReference type="ARBA" id="ARBA00022617"/>
    </source>
</evidence>
<dbReference type="EMBL" id="UINC01021440">
    <property type="protein sequence ID" value="SVA88985.1"/>
    <property type="molecule type" value="Genomic_DNA"/>
</dbReference>
<dbReference type="PROSITE" id="PS51007">
    <property type="entry name" value="CYTC"/>
    <property type="match status" value="1"/>
</dbReference>
<sequence>MEAQLKRLFYPLFLFSYSLFAQVDYETQIQTIFNSNCTNCHVYGHNSGLNLASYTGVMAGGNSGAVIVPGDHANSLLWQKVNSGVMPPGNNPDLSADEINLIAQWIDEGALETHDVAFQPQTKQELQTAVDLWVSDNDTA</sequence>
<evidence type="ECO:0000256" key="3">
    <source>
        <dbReference type="ARBA" id="ARBA00023004"/>
    </source>
</evidence>
<accession>A0A381ZI91</accession>
<dbReference type="AlphaFoldDB" id="A0A381ZI91"/>
<feature type="domain" description="Cytochrome c" evidence="4">
    <location>
        <begin position="24"/>
        <end position="110"/>
    </location>
</feature>
<evidence type="ECO:0000259" key="4">
    <source>
        <dbReference type="PROSITE" id="PS51007"/>
    </source>
</evidence>
<dbReference type="Pfam" id="PF07635">
    <property type="entry name" value="PSCyt1"/>
    <property type="match status" value="1"/>
</dbReference>
<dbReference type="InterPro" id="IPR036909">
    <property type="entry name" value="Cyt_c-like_dom_sf"/>
</dbReference>
<name>A0A381ZI91_9ZZZZ</name>
<dbReference type="PANTHER" id="PTHR35889:SF3">
    <property type="entry name" value="F-BOX DOMAIN-CONTAINING PROTEIN"/>
    <property type="match status" value="1"/>
</dbReference>
<dbReference type="InterPro" id="IPR009056">
    <property type="entry name" value="Cyt_c-like_dom"/>
</dbReference>
<evidence type="ECO:0000313" key="5">
    <source>
        <dbReference type="EMBL" id="SVA88985.1"/>
    </source>
</evidence>
<dbReference type="InterPro" id="IPR011429">
    <property type="entry name" value="Cyt_c_Planctomycete-type"/>
</dbReference>
<keyword evidence="1" id="KW-0349">Heme</keyword>
<evidence type="ECO:0000256" key="2">
    <source>
        <dbReference type="ARBA" id="ARBA00022723"/>
    </source>
</evidence>
<protein>
    <recommendedName>
        <fullName evidence="4">Cytochrome c domain-containing protein</fullName>
    </recommendedName>
</protein>